<dbReference type="AlphaFoldDB" id="E3MBP3"/>
<proteinExistence type="predicted"/>
<dbReference type="EMBL" id="DS268433">
    <property type="protein sequence ID" value="EFO97649.1"/>
    <property type="molecule type" value="Genomic_DNA"/>
</dbReference>
<organism evidence="2">
    <name type="scientific">Caenorhabditis remanei</name>
    <name type="common">Caenorhabditis vulgaris</name>
    <dbReference type="NCBI Taxonomy" id="31234"/>
    <lineage>
        <taxon>Eukaryota</taxon>
        <taxon>Metazoa</taxon>
        <taxon>Ecdysozoa</taxon>
        <taxon>Nematoda</taxon>
        <taxon>Chromadorea</taxon>
        <taxon>Rhabditida</taxon>
        <taxon>Rhabditina</taxon>
        <taxon>Rhabditomorpha</taxon>
        <taxon>Rhabditoidea</taxon>
        <taxon>Rhabditidae</taxon>
        <taxon>Peloderinae</taxon>
        <taxon>Caenorhabditis</taxon>
    </lineage>
</organism>
<evidence type="ECO:0000313" key="2">
    <source>
        <dbReference type="Proteomes" id="UP000008281"/>
    </source>
</evidence>
<keyword evidence="2" id="KW-1185">Reference proteome</keyword>
<evidence type="ECO:0000313" key="1">
    <source>
        <dbReference type="EMBL" id="EFO97649.1"/>
    </source>
</evidence>
<sequence>MTERSKYSKNGVCRFENIAQLIANNDFPKIPIGEMTGFEWYASLRTHTVDDLNYIFPYWESDYRRFIPKFTIRFFSSYLSKNQSIKCQETCDVLLTPSESLIGGSLAVQTLMNEKYGFLDDGAISIEYGFCELSMQNSDGIWWFNFFDKIFECDQKQNMITVEDCGGGSYDCLLQFHSPLFKDTNISIRNQIVRKNGRSILELLQIAHGVKIEAPDDLLDTAYKLEFLNVVRHCEQQMIQEKYEEMLVFDCFCLAAEYNLNHYLTHLLRHVGPVRCLAAVLLKLDIEELSSEYMKQCTKYFFENA</sequence>
<reference evidence="1" key="1">
    <citation type="submission" date="2007-07" db="EMBL/GenBank/DDBJ databases">
        <title>PCAP assembly of the Caenorhabditis remanei genome.</title>
        <authorList>
            <consortium name="The Caenorhabditis remanei Sequencing Consortium"/>
            <person name="Wilson R.K."/>
        </authorList>
    </citation>
    <scope>NUCLEOTIDE SEQUENCE [LARGE SCALE GENOMIC DNA]</scope>
    <source>
        <strain evidence="1">PB4641</strain>
    </source>
</reference>
<dbReference type="OrthoDB" id="5908683at2759"/>
<name>E3MBP3_CAERE</name>
<protein>
    <submittedName>
        <fullName evidence="1">Uncharacterized protein</fullName>
    </submittedName>
</protein>
<gene>
    <name evidence="1" type="ORF">CRE_16077</name>
</gene>
<dbReference type="InParanoid" id="E3MBP3"/>
<dbReference type="eggNOG" id="ENOG502TJJ9">
    <property type="taxonomic scope" value="Eukaryota"/>
</dbReference>
<dbReference type="HOGENOM" id="CLU_075906_0_0_1"/>
<dbReference type="Proteomes" id="UP000008281">
    <property type="component" value="Unassembled WGS sequence"/>
</dbReference>
<accession>E3MBP3</accession>